<reference evidence="2 3" key="1">
    <citation type="submission" date="2021-06" db="EMBL/GenBank/DDBJ databases">
        <authorList>
            <person name="Palmer J.M."/>
        </authorList>
    </citation>
    <scope>NUCLEOTIDE SEQUENCE [LARGE SCALE GENOMIC DNA]</scope>
    <source>
        <strain evidence="2 3">GA_2019</strain>
        <tissue evidence="2">Muscle</tissue>
    </source>
</reference>
<dbReference type="Proteomes" id="UP001476798">
    <property type="component" value="Unassembled WGS sequence"/>
</dbReference>
<organism evidence="2 3">
    <name type="scientific">Goodea atripinnis</name>
    <dbReference type="NCBI Taxonomy" id="208336"/>
    <lineage>
        <taxon>Eukaryota</taxon>
        <taxon>Metazoa</taxon>
        <taxon>Chordata</taxon>
        <taxon>Craniata</taxon>
        <taxon>Vertebrata</taxon>
        <taxon>Euteleostomi</taxon>
        <taxon>Actinopterygii</taxon>
        <taxon>Neopterygii</taxon>
        <taxon>Teleostei</taxon>
        <taxon>Neoteleostei</taxon>
        <taxon>Acanthomorphata</taxon>
        <taxon>Ovalentaria</taxon>
        <taxon>Atherinomorphae</taxon>
        <taxon>Cyprinodontiformes</taxon>
        <taxon>Goodeidae</taxon>
        <taxon>Goodea</taxon>
    </lineage>
</organism>
<comment type="caution">
    <text evidence="2">The sequence shown here is derived from an EMBL/GenBank/DDBJ whole genome shotgun (WGS) entry which is preliminary data.</text>
</comment>
<dbReference type="EMBL" id="JAHRIO010066354">
    <property type="protein sequence ID" value="MEQ2180164.1"/>
    <property type="molecule type" value="Genomic_DNA"/>
</dbReference>
<evidence type="ECO:0000259" key="1">
    <source>
        <dbReference type="Pfam" id="PF21381"/>
    </source>
</evidence>
<keyword evidence="3" id="KW-1185">Reference proteome</keyword>
<feature type="non-terminal residue" evidence="2">
    <location>
        <position position="1"/>
    </location>
</feature>
<name>A0ABV0P9N8_9TELE</name>
<dbReference type="InterPro" id="IPR039031">
    <property type="entry name" value="Mucolipin"/>
</dbReference>
<dbReference type="Pfam" id="PF21381">
    <property type="entry name" value="MCLN_ECD"/>
    <property type="match status" value="1"/>
</dbReference>
<dbReference type="InterPro" id="IPR049134">
    <property type="entry name" value="MCLN_ECD"/>
</dbReference>
<evidence type="ECO:0000313" key="2">
    <source>
        <dbReference type="EMBL" id="MEQ2180164.1"/>
    </source>
</evidence>
<sequence>KILDMEESSDTYGIYDPNNPISWEDHQPQSMEERVEERVECLRRKIKYYFMNPCEKYHARGRKPWKLMLQIVKIAIITIQLVSFGLSNQMVVTFKEENLMTFKHLFLKDYADGDMDTYAVYRQADVYDHIEYIILQEFYRNGSIYSGTETVEIDAHVETSKHFHCYNQ</sequence>
<gene>
    <name evidence="2" type="ORF">GOODEAATRI_032843</name>
</gene>
<dbReference type="PANTHER" id="PTHR12127:SF5">
    <property type="entry name" value="MUCOLIPIN-3"/>
    <property type="match status" value="1"/>
</dbReference>
<feature type="domain" description="Mucolipin extracytosolic" evidence="1">
    <location>
        <begin position="91"/>
        <end position="136"/>
    </location>
</feature>
<dbReference type="PANTHER" id="PTHR12127">
    <property type="entry name" value="MUCOLIPIN"/>
    <property type="match status" value="1"/>
</dbReference>
<protein>
    <recommendedName>
        <fullName evidence="1">Mucolipin extracytosolic domain-containing protein</fullName>
    </recommendedName>
</protein>
<accession>A0ABV0P9N8</accession>
<evidence type="ECO:0000313" key="3">
    <source>
        <dbReference type="Proteomes" id="UP001476798"/>
    </source>
</evidence>
<proteinExistence type="predicted"/>